<sequence>MNQTSPSFYSSLFPLLSKASTQLLATHFSSPNLSAVGELCLANHTWRLVHVRRVSDPTGPTWLVRGVQENPGSEIRPIPFEDFDDLTILSIDCLAFAPFHNVDTPQKSHSGWIQHPDLKNHDYDKYLEKPSFEIPILKLTQDRFLKLLTCIVPTARLNVKFLDDFSEIDEVLNVIGDRFSELVIDACGFNGSVYTPQKCIQRIMLIAKLKDVSLCSVVLENVCILDEVLAQVPKVKLVNLMPEMFFQYHVILERLRKILTLVQDGKNDKTWNVSYTTRFIRKNVKGFMENLEKLGFSKEANGYKTYVFDQVVNNVNCTVNVTNHAANNGSFMSLGINPGNFEVSVNVTNV</sequence>
<keyword evidence="2" id="KW-1185">Reference proteome</keyword>
<dbReference type="Proteomes" id="UP000298663">
    <property type="component" value="Unassembled WGS sequence"/>
</dbReference>
<evidence type="ECO:0000313" key="1">
    <source>
        <dbReference type="EMBL" id="TKR96194.1"/>
    </source>
</evidence>
<dbReference type="AlphaFoldDB" id="A0A4U5PJ32"/>
<gene>
    <name evidence="1" type="ORF">L596_010249</name>
</gene>
<dbReference type="EMBL" id="AZBU02000002">
    <property type="protein sequence ID" value="TKR96194.1"/>
    <property type="molecule type" value="Genomic_DNA"/>
</dbReference>
<reference evidence="1 2" key="2">
    <citation type="journal article" date="2019" name="G3 (Bethesda)">
        <title>Hybrid Assembly of the Genome of the Entomopathogenic Nematode Steinernema carpocapsae Identifies the X-Chromosome.</title>
        <authorList>
            <person name="Serra L."/>
            <person name="Macchietto M."/>
            <person name="Macias-Munoz A."/>
            <person name="McGill C.J."/>
            <person name="Rodriguez I.M."/>
            <person name="Rodriguez B."/>
            <person name="Murad R."/>
            <person name="Mortazavi A."/>
        </authorList>
    </citation>
    <scope>NUCLEOTIDE SEQUENCE [LARGE SCALE GENOMIC DNA]</scope>
    <source>
        <strain evidence="1 2">ALL</strain>
    </source>
</reference>
<reference evidence="1 2" key="1">
    <citation type="journal article" date="2015" name="Genome Biol.">
        <title>Comparative genomics of Steinernema reveals deeply conserved gene regulatory networks.</title>
        <authorList>
            <person name="Dillman A.R."/>
            <person name="Macchietto M."/>
            <person name="Porter C.F."/>
            <person name="Rogers A."/>
            <person name="Williams B."/>
            <person name="Antoshechkin I."/>
            <person name="Lee M.M."/>
            <person name="Goodwin Z."/>
            <person name="Lu X."/>
            <person name="Lewis E.E."/>
            <person name="Goodrich-Blair H."/>
            <person name="Stock S.P."/>
            <person name="Adams B.J."/>
            <person name="Sternberg P.W."/>
            <person name="Mortazavi A."/>
        </authorList>
    </citation>
    <scope>NUCLEOTIDE SEQUENCE [LARGE SCALE GENOMIC DNA]</scope>
    <source>
        <strain evidence="1 2">ALL</strain>
    </source>
</reference>
<comment type="caution">
    <text evidence="1">The sequence shown here is derived from an EMBL/GenBank/DDBJ whole genome shotgun (WGS) entry which is preliminary data.</text>
</comment>
<evidence type="ECO:0000313" key="2">
    <source>
        <dbReference type="Proteomes" id="UP000298663"/>
    </source>
</evidence>
<protein>
    <submittedName>
        <fullName evidence="1">Uncharacterized protein</fullName>
    </submittedName>
</protein>
<accession>A0A4U5PJ32</accession>
<name>A0A4U5PJ32_STECR</name>
<organism evidence="1 2">
    <name type="scientific">Steinernema carpocapsae</name>
    <name type="common">Entomopathogenic nematode</name>
    <dbReference type="NCBI Taxonomy" id="34508"/>
    <lineage>
        <taxon>Eukaryota</taxon>
        <taxon>Metazoa</taxon>
        <taxon>Ecdysozoa</taxon>
        <taxon>Nematoda</taxon>
        <taxon>Chromadorea</taxon>
        <taxon>Rhabditida</taxon>
        <taxon>Tylenchina</taxon>
        <taxon>Panagrolaimomorpha</taxon>
        <taxon>Strongyloidoidea</taxon>
        <taxon>Steinernematidae</taxon>
        <taxon>Steinernema</taxon>
    </lineage>
</organism>
<proteinExistence type="predicted"/>